<evidence type="ECO:0000313" key="1">
    <source>
        <dbReference type="EMBL" id="MBA8916629.1"/>
    </source>
</evidence>
<keyword evidence="2" id="KW-1185">Reference proteome</keyword>
<proteinExistence type="predicted"/>
<gene>
    <name evidence="1" type="ORF">HNP39_000341</name>
</gene>
<sequence>MRISDRKGDRIENKKINWISQEASEAEVIVTDGELEIMCFAQPLNYLEENELLEPIYCLDVSDLVKAELSEYRIEKLDDNFSYSFLGQLIDKRDEKVKVGGLLLELDYNIPGDINEGDFISFNCQRLDIY</sequence>
<organism evidence="1 2">
    <name type="scientific">Bacillus aerius</name>
    <dbReference type="NCBI Taxonomy" id="293388"/>
    <lineage>
        <taxon>Bacteria</taxon>
        <taxon>Bacillati</taxon>
        <taxon>Bacillota</taxon>
        <taxon>Bacilli</taxon>
        <taxon>Bacillales</taxon>
        <taxon>Bacillaceae</taxon>
        <taxon>Bacillus</taxon>
    </lineage>
</organism>
<name>A0ABR6AXP7_9BACI</name>
<accession>A0ABR6AXP7</accession>
<dbReference type="EMBL" id="JACJIG010000001">
    <property type="protein sequence ID" value="MBA8916629.1"/>
    <property type="molecule type" value="Genomic_DNA"/>
</dbReference>
<reference evidence="1 2" key="1">
    <citation type="submission" date="2020-08" db="EMBL/GenBank/DDBJ databases">
        <title>Functional genomics of gut bacteria from endangered species of beetles.</title>
        <authorList>
            <person name="Carlos-Shanley C."/>
        </authorList>
    </citation>
    <scope>NUCLEOTIDE SEQUENCE [LARGE SCALE GENOMIC DNA]</scope>
    <source>
        <strain evidence="1 2">S00152</strain>
    </source>
</reference>
<evidence type="ECO:0000313" key="2">
    <source>
        <dbReference type="Proteomes" id="UP000517315"/>
    </source>
</evidence>
<protein>
    <submittedName>
        <fullName evidence="1">Uncharacterized protein</fullName>
    </submittedName>
</protein>
<dbReference type="Proteomes" id="UP000517315">
    <property type="component" value="Unassembled WGS sequence"/>
</dbReference>
<comment type="caution">
    <text evidence="1">The sequence shown here is derived from an EMBL/GenBank/DDBJ whole genome shotgun (WGS) entry which is preliminary data.</text>
</comment>